<dbReference type="Proteomes" id="UP001321445">
    <property type="component" value="Chromosome"/>
</dbReference>
<feature type="region of interest" description="Disordered" evidence="1">
    <location>
        <begin position="40"/>
        <end position="64"/>
    </location>
</feature>
<organism evidence="2 3">
    <name type="scientific">Hydrogenimonas cancrithermarum</name>
    <dbReference type="NCBI Taxonomy" id="2993563"/>
    <lineage>
        <taxon>Bacteria</taxon>
        <taxon>Pseudomonadati</taxon>
        <taxon>Campylobacterota</taxon>
        <taxon>Epsilonproteobacteria</taxon>
        <taxon>Campylobacterales</taxon>
        <taxon>Hydrogenimonadaceae</taxon>
        <taxon>Hydrogenimonas</taxon>
    </lineage>
</organism>
<dbReference type="EMBL" id="AP027370">
    <property type="protein sequence ID" value="BDY11777.1"/>
    <property type="molecule type" value="Genomic_DNA"/>
</dbReference>
<evidence type="ECO:0000313" key="2">
    <source>
        <dbReference type="EMBL" id="BDY11777.1"/>
    </source>
</evidence>
<evidence type="ECO:0000256" key="1">
    <source>
        <dbReference type="SAM" id="MobiDB-lite"/>
    </source>
</evidence>
<name>A0ABN6WTZ4_9BACT</name>
<gene>
    <name evidence="2" type="ORF">HCR_00890</name>
</gene>
<dbReference type="RefSeq" id="WP_286336993.1">
    <property type="nucleotide sequence ID" value="NZ_AP027370.1"/>
</dbReference>
<proteinExistence type="predicted"/>
<reference evidence="2 3" key="1">
    <citation type="submission" date="2023-03" db="EMBL/GenBank/DDBJ databases">
        <title>Description of Hydrogenimonas sp. ISO32.</title>
        <authorList>
            <person name="Mino S."/>
            <person name="Fukazawa S."/>
            <person name="Sawabe T."/>
        </authorList>
    </citation>
    <scope>NUCLEOTIDE SEQUENCE [LARGE SCALE GENOMIC DNA]</scope>
    <source>
        <strain evidence="2 3">ISO32</strain>
    </source>
</reference>
<protein>
    <submittedName>
        <fullName evidence="2">Uncharacterized protein</fullName>
    </submittedName>
</protein>
<sequence length="64" mass="7729">MEVLGYECYANGTVKSKIMRFKEVKRRSRPPEEQFYGCETMRTRASKAPRTERKQEAERRSFRH</sequence>
<keyword evidence="3" id="KW-1185">Reference proteome</keyword>
<accession>A0ABN6WTZ4</accession>
<feature type="compositionally biased region" description="Basic and acidic residues" evidence="1">
    <location>
        <begin position="49"/>
        <end position="64"/>
    </location>
</feature>
<evidence type="ECO:0000313" key="3">
    <source>
        <dbReference type="Proteomes" id="UP001321445"/>
    </source>
</evidence>